<dbReference type="Pfam" id="PF13835">
    <property type="entry name" value="DUF4194"/>
    <property type="match status" value="1"/>
</dbReference>
<dbReference type="EMBL" id="JACJJC010000010">
    <property type="protein sequence ID" value="MBM6704334.1"/>
    <property type="molecule type" value="Genomic_DNA"/>
</dbReference>
<accession>A0ABS2DSR3</accession>
<organism evidence="2 3">
    <name type="scientific">Sutterella massiliensis</name>
    <dbReference type="NCBI Taxonomy" id="1816689"/>
    <lineage>
        <taxon>Bacteria</taxon>
        <taxon>Pseudomonadati</taxon>
        <taxon>Pseudomonadota</taxon>
        <taxon>Betaproteobacteria</taxon>
        <taxon>Burkholderiales</taxon>
        <taxon>Sutterellaceae</taxon>
        <taxon>Sutterella</taxon>
    </lineage>
</organism>
<dbReference type="RefSeq" id="WP_205103010.1">
    <property type="nucleotide sequence ID" value="NZ_JACJJC010000010.1"/>
</dbReference>
<feature type="region of interest" description="Disordered" evidence="1">
    <location>
        <begin position="267"/>
        <end position="305"/>
    </location>
</feature>
<gene>
    <name evidence="2" type="ORF">H6A60_07540</name>
</gene>
<evidence type="ECO:0000313" key="2">
    <source>
        <dbReference type="EMBL" id="MBM6704334.1"/>
    </source>
</evidence>
<sequence length="305" mass="33802">MTEVFENTEPDEVELAPEDAASAAKAFGADDSFIDDSAETSEEVEGALYPGDRGTLPFELRRLLIYLLRGPYFERTQDKRLWHLLLSHTDLVRSRLSDLLLDLMVDEASGIAFCRKADTGELQAPSLLPTVRLRFLDSAVLLELREKLLRANETGERAVVTYFELRDLLEIYDRASLSNESVFLKHLAGIVERLKRRRILLPLKGGDSFEISRVLPLLFTSADLESLGRAFREQAERAAQAAAAAPARTKSRRRARLRSTAEAAQSFVASGLSADPEDDAIADPLGDDFEASPDADENLPLPGRS</sequence>
<dbReference type="InterPro" id="IPR025449">
    <property type="entry name" value="JetB"/>
</dbReference>
<reference evidence="2 3" key="1">
    <citation type="journal article" date="2021" name="Sci. Rep.">
        <title>The distribution of antibiotic resistance genes in chicken gut microbiota commensals.</title>
        <authorList>
            <person name="Juricova H."/>
            <person name="Matiasovicova J."/>
            <person name="Kubasova T."/>
            <person name="Cejkova D."/>
            <person name="Rychlik I."/>
        </authorList>
    </citation>
    <scope>NUCLEOTIDE SEQUENCE [LARGE SCALE GENOMIC DNA]</scope>
    <source>
        <strain evidence="2 3">An829</strain>
    </source>
</reference>
<dbReference type="Proteomes" id="UP000715095">
    <property type="component" value="Unassembled WGS sequence"/>
</dbReference>
<protein>
    <submittedName>
        <fullName evidence="2">DUF4194 domain-containing protein</fullName>
    </submittedName>
</protein>
<proteinExistence type="predicted"/>
<name>A0ABS2DSR3_9BURK</name>
<keyword evidence="3" id="KW-1185">Reference proteome</keyword>
<evidence type="ECO:0000256" key="1">
    <source>
        <dbReference type="SAM" id="MobiDB-lite"/>
    </source>
</evidence>
<feature type="compositionally biased region" description="Acidic residues" evidence="1">
    <location>
        <begin position="275"/>
        <end position="297"/>
    </location>
</feature>
<comment type="caution">
    <text evidence="2">The sequence shown here is derived from an EMBL/GenBank/DDBJ whole genome shotgun (WGS) entry which is preliminary data.</text>
</comment>
<evidence type="ECO:0000313" key="3">
    <source>
        <dbReference type="Proteomes" id="UP000715095"/>
    </source>
</evidence>